<dbReference type="EMBL" id="UINC01014879">
    <property type="protein sequence ID" value="SVA63111.1"/>
    <property type="molecule type" value="Genomic_DNA"/>
</dbReference>
<dbReference type="AlphaFoldDB" id="A0A381XF55"/>
<feature type="non-terminal residue" evidence="1">
    <location>
        <position position="478"/>
    </location>
</feature>
<gene>
    <name evidence="1" type="ORF">METZ01_LOCUS115965</name>
</gene>
<name>A0A381XF55_9ZZZZ</name>
<accession>A0A381XF55</accession>
<evidence type="ECO:0000313" key="1">
    <source>
        <dbReference type="EMBL" id="SVA63111.1"/>
    </source>
</evidence>
<proteinExistence type="predicted"/>
<reference evidence="1" key="1">
    <citation type="submission" date="2018-05" db="EMBL/GenBank/DDBJ databases">
        <authorList>
            <person name="Lanie J.A."/>
            <person name="Ng W.-L."/>
            <person name="Kazmierczak K.M."/>
            <person name="Andrzejewski T.M."/>
            <person name="Davidsen T.M."/>
            <person name="Wayne K.J."/>
            <person name="Tettelin H."/>
            <person name="Glass J.I."/>
            <person name="Rusch D."/>
            <person name="Podicherti R."/>
            <person name="Tsui H.-C.T."/>
            <person name="Winkler M.E."/>
        </authorList>
    </citation>
    <scope>NUCLEOTIDE SEQUENCE</scope>
</reference>
<protein>
    <submittedName>
        <fullName evidence="1">Uncharacterized protein</fullName>
    </submittedName>
</protein>
<organism evidence="1">
    <name type="scientific">marine metagenome</name>
    <dbReference type="NCBI Taxonomy" id="408172"/>
    <lineage>
        <taxon>unclassified sequences</taxon>
        <taxon>metagenomes</taxon>
        <taxon>ecological metagenomes</taxon>
    </lineage>
</organism>
<sequence>MEWDRWGQTWSHARMSTNGCVNLTSGSAGGSSSNCNDYTPQSLPYRDYTLYPFWTDLIRGTASGGQSSKMRFKDFGDYVVFGWYYMREYQRSSSNSFEAILYANNSFEYRYRELDIIQHDVVIGEQGKHSTTPADTKTYLYYNDNQSGYNTLDAYLANSGWPDLENGGSLFGGTETQMCELNALYSSNCSGYAAAYLSQQCALDTLYNSACDGYAAAYLAQQCGINTLYSEDCTGYDAAYLAYQCGQNTLYSTSCTGYAVALFLYECDVDVFFSSSCDGYASALAQEEALYDAIYGTNDDMYGYDGSDDGYDEYGTDEYYDEYGNTYAEEDLWYDEVYDEYLDPNDPCYENACENFTDADWYALDIEQFGQDQVDEWYGSDVEFSDEGYINYDVFDETPEEYWTSIDEGMDIYDLEIQEIQAGYTDADWYEYDLEEFGQEQVDEWYGTEVEFSDEGQIVYEEQYYEDEYLTDTYQEEY</sequence>